<dbReference type="InterPro" id="IPR018062">
    <property type="entry name" value="HTH_AraC-typ_CS"/>
</dbReference>
<dbReference type="GO" id="GO:0003700">
    <property type="term" value="F:DNA-binding transcription factor activity"/>
    <property type="evidence" value="ECO:0007669"/>
    <property type="project" value="InterPro"/>
</dbReference>
<keyword evidence="2" id="KW-0238">DNA-binding</keyword>
<evidence type="ECO:0000256" key="1">
    <source>
        <dbReference type="ARBA" id="ARBA00023015"/>
    </source>
</evidence>
<dbReference type="KEGG" id="psua:FLK61_41420"/>
<dbReference type="InterPro" id="IPR003313">
    <property type="entry name" value="AraC-bd"/>
</dbReference>
<dbReference type="Gene3D" id="2.60.120.10">
    <property type="entry name" value="Jelly Rolls"/>
    <property type="match status" value="1"/>
</dbReference>
<dbReference type="InterPro" id="IPR009057">
    <property type="entry name" value="Homeodomain-like_sf"/>
</dbReference>
<keyword evidence="3" id="KW-0804">Transcription</keyword>
<dbReference type="RefSeq" id="WP_176011020.1">
    <property type="nucleotide sequence ID" value="NZ_CP041372.2"/>
</dbReference>
<evidence type="ECO:0000313" key="6">
    <source>
        <dbReference type="Proteomes" id="UP000318138"/>
    </source>
</evidence>
<dbReference type="SUPFAM" id="SSF46689">
    <property type="entry name" value="Homeodomain-like"/>
    <property type="match status" value="2"/>
</dbReference>
<keyword evidence="1" id="KW-0805">Transcription regulation</keyword>
<dbReference type="PANTHER" id="PTHR43280">
    <property type="entry name" value="ARAC-FAMILY TRANSCRIPTIONAL REGULATOR"/>
    <property type="match status" value="1"/>
</dbReference>
<dbReference type="AlphaFoldDB" id="A0A859FJS9"/>
<keyword evidence="6" id="KW-1185">Reference proteome</keyword>
<dbReference type="InterPro" id="IPR037923">
    <property type="entry name" value="HTH-like"/>
</dbReference>
<accession>A0A859FJS9</accession>
<dbReference type="InterPro" id="IPR014710">
    <property type="entry name" value="RmlC-like_jellyroll"/>
</dbReference>
<evidence type="ECO:0000256" key="2">
    <source>
        <dbReference type="ARBA" id="ARBA00023125"/>
    </source>
</evidence>
<protein>
    <submittedName>
        <fullName evidence="5">Helix-turn-helix transcriptional regulator</fullName>
    </submittedName>
</protein>
<dbReference type="SMART" id="SM00342">
    <property type="entry name" value="HTH_ARAC"/>
    <property type="match status" value="1"/>
</dbReference>
<dbReference type="Proteomes" id="UP000318138">
    <property type="component" value="Chromosome"/>
</dbReference>
<dbReference type="Pfam" id="PF12833">
    <property type="entry name" value="HTH_18"/>
    <property type="match status" value="1"/>
</dbReference>
<dbReference type="Gene3D" id="1.10.10.60">
    <property type="entry name" value="Homeodomain-like"/>
    <property type="match status" value="2"/>
</dbReference>
<dbReference type="Pfam" id="PF02311">
    <property type="entry name" value="AraC_binding"/>
    <property type="match status" value="1"/>
</dbReference>
<evidence type="ECO:0000256" key="3">
    <source>
        <dbReference type="ARBA" id="ARBA00023163"/>
    </source>
</evidence>
<dbReference type="EMBL" id="CP041372">
    <property type="protein sequence ID" value="QKS73054.1"/>
    <property type="molecule type" value="Genomic_DNA"/>
</dbReference>
<reference evidence="6" key="1">
    <citation type="submission" date="2019-07" db="EMBL/GenBank/DDBJ databases">
        <title>Bacillus alkalisoli sp. nov. isolated from saline soil.</title>
        <authorList>
            <person name="Sun J.-Q."/>
            <person name="Xu L."/>
        </authorList>
    </citation>
    <scope>NUCLEOTIDE SEQUENCE [LARGE SCALE GENOMIC DNA]</scope>
    <source>
        <strain evidence="6">M4U3P1</strain>
    </source>
</reference>
<name>A0A859FJS9_9BACI</name>
<sequence>MVFFEHHGMEKQESFRAFTMTTQRFPLHFHRAYELLFVHDGELQVTIDQTVYDLNKHDMAFIFPNQVHELKAKDGSNISIVLFSPELIGRFFMDYKGFVPTNNVIHLGETPNVEGLTSIYRQKSFLYDVCGRLVDHTDFRPIEHSTKTEAFHQILLYVDAHFGEDCTLKAVAKDVQYDYAYLSKLFIHMTNMSFTEYVNHYRVSQACYMLKNSQRSIGEIAISCGYTNLRSFNRNFKRIVGDSPKVFRELGGGGDEGGGNRAS</sequence>
<evidence type="ECO:0000259" key="4">
    <source>
        <dbReference type="PROSITE" id="PS01124"/>
    </source>
</evidence>
<organism evidence="5 6">
    <name type="scientific">Paenalkalicoccus suaedae</name>
    <dbReference type="NCBI Taxonomy" id="2592382"/>
    <lineage>
        <taxon>Bacteria</taxon>
        <taxon>Bacillati</taxon>
        <taxon>Bacillota</taxon>
        <taxon>Bacilli</taxon>
        <taxon>Bacillales</taxon>
        <taxon>Bacillaceae</taxon>
        <taxon>Paenalkalicoccus</taxon>
    </lineage>
</organism>
<proteinExistence type="predicted"/>
<evidence type="ECO:0000313" key="5">
    <source>
        <dbReference type="EMBL" id="QKS73054.1"/>
    </source>
</evidence>
<dbReference type="GO" id="GO:0043565">
    <property type="term" value="F:sequence-specific DNA binding"/>
    <property type="evidence" value="ECO:0007669"/>
    <property type="project" value="InterPro"/>
</dbReference>
<dbReference type="PROSITE" id="PS01124">
    <property type="entry name" value="HTH_ARAC_FAMILY_2"/>
    <property type="match status" value="1"/>
</dbReference>
<dbReference type="InterPro" id="IPR018060">
    <property type="entry name" value="HTH_AraC"/>
</dbReference>
<dbReference type="PROSITE" id="PS00041">
    <property type="entry name" value="HTH_ARAC_FAMILY_1"/>
    <property type="match status" value="1"/>
</dbReference>
<dbReference type="SUPFAM" id="SSF51215">
    <property type="entry name" value="Regulatory protein AraC"/>
    <property type="match status" value="1"/>
</dbReference>
<feature type="domain" description="HTH araC/xylS-type" evidence="4">
    <location>
        <begin position="152"/>
        <end position="250"/>
    </location>
</feature>
<dbReference type="PANTHER" id="PTHR43280:SF28">
    <property type="entry name" value="HTH-TYPE TRANSCRIPTIONAL ACTIVATOR RHAS"/>
    <property type="match status" value="1"/>
</dbReference>
<gene>
    <name evidence="5" type="ORF">FLK61_41420</name>
</gene>